<keyword evidence="7" id="KW-0408">Iron</keyword>
<organism evidence="11 12">
    <name type="scientific">Terrimonas rubra</name>
    <dbReference type="NCBI Taxonomy" id="1035890"/>
    <lineage>
        <taxon>Bacteria</taxon>
        <taxon>Pseudomonadati</taxon>
        <taxon>Bacteroidota</taxon>
        <taxon>Chitinophagia</taxon>
        <taxon>Chitinophagales</taxon>
        <taxon>Chitinophagaceae</taxon>
        <taxon>Terrimonas</taxon>
    </lineage>
</organism>
<keyword evidence="4" id="KW-0479">Metal-binding</keyword>
<evidence type="ECO:0000256" key="1">
    <source>
        <dbReference type="ARBA" id="ARBA00001974"/>
    </source>
</evidence>
<dbReference type="Gene3D" id="2.40.30.10">
    <property type="entry name" value="Translation factors"/>
    <property type="match status" value="1"/>
</dbReference>
<evidence type="ECO:0000256" key="4">
    <source>
        <dbReference type="ARBA" id="ARBA00022723"/>
    </source>
</evidence>
<evidence type="ECO:0000256" key="7">
    <source>
        <dbReference type="ARBA" id="ARBA00023004"/>
    </source>
</evidence>
<gene>
    <name evidence="11" type="primary">paaE</name>
    <name evidence="11" type="ORF">ACFS6H_01840</name>
</gene>
<name>A0ABW6A1U9_9BACT</name>
<dbReference type="Pfam" id="PF00970">
    <property type="entry name" value="FAD_binding_6"/>
    <property type="match status" value="1"/>
</dbReference>
<comment type="cofactor">
    <cofactor evidence="1">
        <name>FAD</name>
        <dbReference type="ChEBI" id="CHEBI:57692"/>
    </cofactor>
</comment>
<keyword evidence="12" id="KW-1185">Reference proteome</keyword>
<dbReference type="InterPro" id="IPR008333">
    <property type="entry name" value="Cbr1-like_FAD-bd_dom"/>
</dbReference>
<feature type="domain" description="FAD-binding FR-type" evidence="10">
    <location>
        <begin position="3"/>
        <end position="107"/>
    </location>
</feature>
<dbReference type="PRINTS" id="PR00371">
    <property type="entry name" value="FPNCR"/>
</dbReference>
<dbReference type="RefSeq" id="WP_386094542.1">
    <property type="nucleotide sequence ID" value="NZ_JBHUOZ010000001.1"/>
</dbReference>
<proteinExistence type="predicted"/>
<evidence type="ECO:0000256" key="6">
    <source>
        <dbReference type="ARBA" id="ARBA00023002"/>
    </source>
</evidence>
<sequence length="358" mass="40136">MSIHFHPLKVKELRKETPECVTIVFEVPEQLVTDFKFIQGQNLTIKKTINGQELRRTYSLCTSPLDNEWRVAVKQIEGGLFSQYANNDLQVGDVLEVLSPAGKFYTELSNSQKKKYLAICAGSGITPILSIIKTTLQVEPESHFTLVYGNRTRNSIMFFDELEALKNKYINRLSIIHVLSRETVDTPIHNGRIDTEKMEALNRLVNYAGMDEIFLCGPEGLTFGAKSYLEGQGIDHHKIHLELFTTPVSNKSGEDKKVVVAPVNSNASLVTIKLDGRSFDFELPYDETILDAALDKGLDLPYGCRGGVCCSCKALVREGEVNMDENWGLEDDDVEKGFVLTCQSYPTTPRVVVDFDVK</sequence>
<evidence type="ECO:0000313" key="11">
    <source>
        <dbReference type="EMBL" id="MFD2918430.1"/>
    </source>
</evidence>
<evidence type="ECO:0000256" key="2">
    <source>
        <dbReference type="ARBA" id="ARBA00022630"/>
    </source>
</evidence>
<dbReference type="InterPro" id="IPR017927">
    <property type="entry name" value="FAD-bd_FR_type"/>
</dbReference>
<dbReference type="InterPro" id="IPR001041">
    <property type="entry name" value="2Fe-2S_ferredoxin-type"/>
</dbReference>
<dbReference type="InterPro" id="IPR012675">
    <property type="entry name" value="Beta-grasp_dom_sf"/>
</dbReference>
<dbReference type="PANTHER" id="PTHR47354:SF8">
    <property type="entry name" value="1,2-PHENYLACETYL-COA EPOXIDASE, SUBUNIT E"/>
    <property type="match status" value="1"/>
</dbReference>
<keyword evidence="8" id="KW-0411">Iron-sulfur</keyword>
<dbReference type="PROSITE" id="PS51384">
    <property type="entry name" value="FAD_FR"/>
    <property type="match status" value="1"/>
</dbReference>
<keyword evidence="2" id="KW-0285">Flavoprotein</keyword>
<keyword evidence="3" id="KW-0001">2Fe-2S</keyword>
<dbReference type="EMBL" id="JBHUOZ010000001">
    <property type="protein sequence ID" value="MFD2918430.1"/>
    <property type="molecule type" value="Genomic_DNA"/>
</dbReference>
<keyword evidence="6 11" id="KW-0560">Oxidoreductase</keyword>
<accession>A0ABW6A1U9</accession>
<dbReference type="SUPFAM" id="SSF54292">
    <property type="entry name" value="2Fe-2S ferredoxin-like"/>
    <property type="match status" value="1"/>
</dbReference>
<evidence type="ECO:0000256" key="5">
    <source>
        <dbReference type="ARBA" id="ARBA00022827"/>
    </source>
</evidence>
<dbReference type="Proteomes" id="UP001597511">
    <property type="component" value="Unassembled WGS sequence"/>
</dbReference>
<dbReference type="InterPro" id="IPR039261">
    <property type="entry name" value="FNR_nucleotide-bd"/>
</dbReference>
<dbReference type="Gene3D" id="3.10.20.30">
    <property type="match status" value="1"/>
</dbReference>
<dbReference type="GO" id="GO:0097266">
    <property type="term" value="F:phenylacetyl-CoA 1,2-epoxidase activity"/>
    <property type="evidence" value="ECO:0007669"/>
    <property type="project" value="UniProtKB-EC"/>
</dbReference>
<reference evidence="12" key="1">
    <citation type="journal article" date="2019" name="Int. J. Syst. Evol. Microbiol.">
        <title>The Global Catalogue of Microorganisms (GCM) 10K type strain sequencing project: providing services to taxonomists for standard genome sequencing and annotation.</title>
        <authorList>
            <consortium name="The Broad Institute Genomics Platform"/>
            <consortium name="The Broad Institute Genome Sequencing Center for Infectious Disease"/>
            <person name="Wu L."/>
            <person name="Ma J."/>
        </authorList>
    </citation>
    <scope>NUCLEOTIDE SEQUENCE [LARGE SCALE GENOMIC DNA]</scope>
    <source>
        <strain evidence="12">KCTC 23299</strain>
    </source>
</reference>
<dbReference type="PRINTS" id="PR00406">
    <property type="entry name" value="CYTB5RDTASE"/>
</dbReference>
<evidence type="ECO:0000259" key="10">
    <source>
        <dbReference type="PROSITE" id="PS51384"/>
    </source>
</evidence>
<dbReference type="InterPro" id="IPR050415">
    <property type="entry name" value="MRET"/>
</dbReference>
<feature type="domain" description="2Fe-2S ferredoxin-type" evidence="9">
    <location>
        <begin position="268"/>
        <end position="358"/>
    </location>
</feature>
<dbReference type="PANTHER" id="PTHR47354">
    <property type="entry name" value="NADH OXIDOREDUCTASE HCR"/>
    <property type="match status" value="1"/>
</dbReference>
<dbReference type="NCBIfam" id="TIGR02160">
    <property type="entry name" value="PA_CoA_Oxy5"/>
    <property type="match status" value="1"/>
</dbReference>
<evidence type="ECO:0000259" key="9">
    <source>
        <dbReference type="PROSITE" id="PS51085"/>
    </source>
</evidence>
<dbReference type="PROSITE" id="PS51085">
    <property type="entry name" value="2FE2S_FER_2"/>
    <property type="match status" value="1"/>
</dbReference>
<dbReference type="InterPro" id="IPR001433">
    <property type="entry name" value="OxRdtase_FAD/NAD-bd"/>
</dbReference>
<dbReference type="Pfam" id="PF00111">
    <property type="entry name" value="Fer2"/>
    <property type="match status" value="1"/>
</dbReference>
<dbReference type="InterPro" id="IPR011884">
    <property type="entry name" value="PaaE"/>
</dbReference>
<comment type="caution">
    <text evidence="11">The sequence shown here is derived from an EMBL/GenBank/DDBJ whole genome shotgun (WGS) entry which is preliminary data.</text>
</comment>
<dbReference type="InterPro" id="IPR036010">
    <property type="entry name" value="2Fe-2S_ferredoxin-like_sf"/>
</dbReference>
<evidence type="ECO:0000313" key="12">
    <source>
        <dbReference type="Proteomes" id="UP001597511"/>
    </source>
</evidence>
<keyword evidence="5" id="KW-0274">FAD</keyword>
<dbReference type="CDD" id="cd00207">
    <property type="entry name" value="fer2"/>
    <property type="match status" value="1"/>
</dbReference>
<dbReference type="SUPFAM" id="SSF52343">
    <property type="entry name" value="Ferredoxin reductase-like, C-terminal NADP-linked domain"/>
    <property type="match status" value="1"/>
</dbReference>
<dbReference type="EC" id="1.14.13.149" evidence="11"/>
<dbReference type="CDD" id="cd06214">
    <property type="entry name" value="PA_degradation_oxidoreductase_like"/>
    <property type="match status" value="1"/>
</dbReference>
<dbReference type="SUPFAM" id="SSF63380">
    <property type="entry name" value="Riboflavin synthase domain-like"/>
    <property type="match status" value="1"/>
</dbReference>
<dbReference type="InterPro" id="IPR001709">
    <property type="entry name" value="Flavoprot_Pyr_Nucl_cyt_Rdtase"/>
</dbReference>
<dbReference type="Gene3D" id="3.40.50.80">
    <property type="entry name" value="Nucleotide-binding domain of ferredoxin-NADP reductase (FNR) module"/>
    <property type="match status" value="1"/>
</dbReference>
<evidence type="ECO:0000256" key="3">
    <source>
        <dbReference type="ARBA" id="ARBA00022714"/>
    </source>
</evidence>
<protein>
    <submittedName>
        <fullName evidence="11">1,2-phenylacetyl-CoA epoxidase subunit PaaE</fullName>
        <ecNumber evidence="11">1.14.13.149</ecNumber>
    </submittedName>
</protein>
<evidence type="ECO:0000256" key="8">
    <source>
        <dbReference type="ARBA" id="ARBA00023014"/>
    </source>
</evidence>
<dbReference type="Pfam" id="PF00175">
    <property type="entry name" value="NAD_binding_1"/>
    <property type="match status" value="1"/>
</dbReference>
<dbReference type="InterPro" id="IPR017938">
    <property type="entry name" value="Riboflavin_synthase-like_b-brl"/>
</dbReference>